<comment type="similarity">
    <text evidence="1">Belongs to the esterase D family.</text>
</comment>
<reference evidence="3 4" key="1">
    <citation type="submission" date="2019-04" db="EMBL/GenBank/DDBJ databases">
        <title>Friends and foes A comparative genomics studyof 23 Aspergillus species from section Flavi.</title>
        <authorList>
            <consortium name="DOE Joint Genome Institute"/>
            <person name="Kjaerbolling I."/>
            <person name="Vesth T."/>
            <person name="Frisvad J.C."/>
            <person name="Nybo J.L."/>
            <person name="Theobald S."/>
            <person name="Kildgaard S."/>
            <person name="Isbrandt T."/>
            <person name="Kuo A."/>
            <person name="Sato A."/>
            <person name="Lyhne E.K."/>
            <person name="Kogle M.E."/>
            <person name="Wiebenga A."/>
            <person name="Kun R.S."/>
            <person name="Lubbers R.J."/>
            <person name="Makela M.R."/>
            <person name="Barry K."/>
            <person name="Chovatia M."/>
            <person name="Clum A."/>
            <person name="Daum C."/>
            <person name="Haridas S."/>
            <person name="He G."/>
            <person name="LaButti K."/>
            <person name="Lipzen A."/>
            <person name="Mondo S."/>
            <person name="Riley R."/>
            <person name="Salamov A."/>
            <person name="Simmons B.A."/>
            <person name="Magnuson J.K."/>
            <person name="Henrissat B."/>
            <person name="Mortensen U.H."/>
            <person name="Larsen T.O."/>
            <person name="Devries R.P."/>
            <person name="Grigoriev I.V."/>
            <person name="Machida M."/>
            <person name="Baker S.E."/>
            <person name="Andersen M.R."/>
        </authorList>
    </citation>
    <scope>NUCLEOTIDE SEQUENCE [LARGE SCALE GENOMIC DNA]</scope>
    <source>
        <strain evidence="3 4">CBS 763.97</strain>
    </source>
</reference>
<dbReference type="RefSeq" id="XP_031932887.1">
    <property type="nucleotide sequence ID" value="XM_032075749.1"/>
</dbReference>
<dbReference type="OrthoDB" id="446683at2759"/>
<proteinExistence type="inferred from homology"/>
<keyword evidence="2 3" id="KW-0378">Hydrolase</keyword>
<evidence type="ECO:0000313" key="4">
    <source>
        <dbReference type="Proteomes" id="UP000326268"/>
    </source>
</evidence>
<dbReference type="EMBL" id="ML737570">
    <property type="protein sequence ID" value="KAE8369806.1"/>
    <property type="molecule type" value="Genomic_DNA"/>
</dbReference>
<dbReference type="GO" id="GO:0016788">
    <property type="term" value="F:hydrolase activity, acting on ester bonds"/>
    <property type="evidence" value="ECO:0007669"/>
    <property type="project" value="TreeGrafter"/>
</dbReference>
<evidence type="ECO:0000256" key="1">
    <source>
        <dbReference type="ARBA" id="ARBA00005622"/>
    </source>
</evidence>
<dbReference type="GeneID" id="43660195"/>
<dbReference type="Gene3D" id="3.40.50.1820">
    <property type="entry name" value="alpha/beta hydrolase"/>
    <property type="match status" value="1"/>
</dbReference>
<dbReference type="Proteomes" id="UP000326268">
    <property type="component" value="Unassembled WGS sequence"/>
</dbReference>
<gene>
    <name evidence="3" type="ORF">BDV27DRAFT_172011</name>
</gene>
<dbReference type="SUPFAM" id="SSF53474">
    <property type="entry name" value="alpha/beta-Hydrolases"/>
    <property type="match status" value="1"/>
</dbReference>
<dbReference type="InterPro" id="IPR052558">
    <property type="entry name" value="Siderophore_Hydrolase_D"/>
</dbReference>
<dbReference type="InterPro" id="IPR000801">
    <property type="entry name" value="Esterase-like"/>
</dbReference>
<dbReference type="InterPro" id="IPR029058">
    <property type="entry name" value="AB_hydrolase_fold"/>
</dbReference>
<dbReference type="Pfam" id="PF00756">
    <property type="entry name" value="Esterase"/>
    <property type="match status" value="1"/>
</dbReference>
<sequence length="305" mass="34028">MRKEWTFTPSDCGSGRNMAAWEVSTGTQATYLVEIAWPLTWRDTNVSAVANVIFAVDGNAMFLTATDVARRQASLNPNKPGTIIVGLGYPLEDSVYAPQRALDLTPPCDHYTPPEGSDGKPRPEPYGGADRFLSFINNIVRPFMASSVFPNVKFARTALFGHSYGGLFTLNALFTQPTSFDTYIAASPSIWWNEKFILTKVTKFLQRPGMSTRPTVRLSYGSREQFPVRRRHEPLEKYERRVGSAAKRRMADNCNDLYLQLVASQHLGAVERREYLDEDHGSVISPALSGGVLYFLDLEDEASSL</sequence>
<evidence type="ECO:0000256" key="2">
    <source>
        <dbReference type="ARBA" id="ARBA00022801"/>
    </source>
</evidence>
<protein>
    <submittedName>
        <fullName evidence="3">Alpha/Beta hydrolase protein</fullName>
    </submittedName>
</protein>
<dbReference type="AlphaFoldDB" id="A0A5N7AKR7"/>
<name>A0A5N7AKR7_9EURO</name>
<dbReference type="PANTHER" id="PTHR40841">
    <property type="entry name" value="SIDEROPHORE TRIACETYLFUSARININE C ESTERASE"/>
    <property type="match status" value="1"/>
</dbReference>
<dbReference type="PANTHER" id="PTHR40841:SF2">
    <property type="entry name" value="SIDEROPHORE-DEGRADING ESTERASE (EUROFUNG)"/>
    <property type="match status" value="1"/>
</dbReference>
<accession>A0A5N7AKR7</accession>
<organism evidence="3 4">
    <name type="scientific">Aspergillus caelatus</name>
    <dbReference type="NCBI Taxonomy" id="61420"/>
    <lineage>
        <taxon>Eukaryota</taxon>
        <taxon>Fungi</taxon>
        <taxon>Dikarya</taxon>
        <taxon>Ascomycota</taxon>
        <taxon>Pezizomycotina</taxon>
        <taxon>Eurotiomycetes</taxon>
        <taxon>Eurotiomycetidae</taxon>
        <taxon>Eurotiales</taxon>
        <taxon>Aspergillaceae</taxon>
        <taxon>Aspergillus</taxon>
        <taxon>Aspergillus subgen. Circumdati</taxon>
    </lineage>
</organism>
<keyword evidence="4" id="KW-1185">Reference proteome</keyword>
<evidence type="ECO:0000313" key="3">
    <source>
        <dbReference type="EMBL" id="KAE8369806.1"/>
    </source>
</evidence>